<reference evidence="1 2" key="4">
    <citation type="journal article" date="2011" name="BMC Genomics">
        <title>RNA-Seq improves annotation of protein-coding genes in the cucumber genome.</title>
        <authorList>
            <person name="Li Z."/>
            <person name="Zhang Z."/>
            <person name="Yan P."/>
            <person name="Huang S."/>
            <person name="Fei Z."/>
            <person name="Lin K."/>
        </authorList>
    </citation>
    <scope>NUCLEOTIDE SEQUENCE [LARGE SCALE GENOMIC DNA]</scope>
    <source>
        <strain evidence="2">cv. 9930</strain>
    </source>
</reference>
<proteinExistence type="predicted"/>
<accession>A0A0A0L7C5</accession>
<protein>
    <submittedName>
        <fullName evidence="1">Uncharacterized protein</fullName>
    </submittedName>
</protein>
<sequence length="66" mass="7384">MGAPKRIDYPFESDSEKYLSVARSYLGRKANHIITFCPSPAVSLLINFTNGNNPTKVNKHETCRGK</sequence>
<name>A0A0A0L7C5_CUCSA</name>
<reference evidence="1 2" key="2">
    <citation type="journal article" date="2009" name="PLoS ONE">
        <title>An integrated genetic and cytogenetic map of the cucumber genome.</title>
        <authorList>
            <person name="Ren Y."/>
            <person name="Zhang Z."/>
            <person name="Liu J."/>
            <person name="Staub J.E."/>
            <person name="Han Y."/>
            <person name="Cheng Z."/>
            <person name="Li X."/>
            <person name="Lu J."/>
            <person name="Miao H."/>
            <person name="Kang H."/>
            <person name="Xie B."/>
            <person name="Gu X."/>
            <person name="Wang X."/>
            <person name="Du Y."/>
            <person name="Jin W."/>
            <person name="Huang S."/>
        </authorList>
    </citation>
    <scope>NUCLEOTIDE SEQUENCE [LARGE SCALE GENOMIC DNA]</scope>
    <source>
        <strain evidence="2">cv. 9930</strain>
    </source>
</reference>
<dbReference type="Proteomes" id="UP000029981">
    <property type="component" value="Chromosome 3"/>
</dbReference>
<gene>
    <name evidence="1" type="ORF">Csa_3G121630</name>
</gene>
<dbReference type="EMBL" id="CM002924">
    <property type="protein sequence ID" value="KGN56487.1"/>
    <property type="molecule type" value="Genomic_DNA"/>
</dbReference>
<dbReference type="Gramene" id="KGN56487">
    <property type="protein sequence ID" value="KGN56487"/>
    <property type="gene ID" value="Csa_3G121630"/>
</dbReference>
<reference evidence="1 2" key="1">
    <citation type="journal article" date="2009" name="Nat. Genet.">
        <title>The genome of the cucumber, Cucumis sativus L.</title>
        <authorList>
            <person name="Huang S."/>
            <person name="Li R."/>
            <person name="Zhang Z."/>
            <person name="Li L."/>
            <person name="Gu X."/>
            <person name="Fan W."/>
            <person name="Lucas W.J."/>
            <person name="Wang X."/>
            <person name="Xie B."/>
            <person name="Ni P."/>
            <person name="Ren Y."/>
            <person name="Zhu H."/>
            <person name="Li J."/>
            <person name="Lin K."/>
            <person name="Jin W."/>
            <person name="Fei Z."/>
            <person name="Li G."/>
            <person name="Staub J."/>
            <person name="Kilian A."/>
            <person name="van der Vossen E.A."/>
            <person name="Wu Y."/>
            <person name="Guo J."/>
            <person name="He J."/>
            <person name="Jia Z."/>
            <person name="Ren Y."/>
            <person name="Tian G."/>
            <person name="Lu Y."/>
            <person name="Ruan J."/>
            <person name="Qian W."/>
            <person name="Wang M."/>
            <person name="Huang Q."/>
            <person name="Li B."/>
            <person name="Xuan Z."/>
            <person name="Cao J."/>
            <person name="Asan"/>
            <person name="Wu Z."/>
            <person name="Zhang J."/>
            <person name="Cai Q."/>
            <person name="Bai Y."/>
            <person name="Zhao B."/>
            <person name="Han Y."/>
            <person name="Li Y."/>
            <person name="Li X."/>
            <person name="Wang S."/>
            <person name="Shi Q."/>
            <person name="Liu S."/>
            <person name="Cho W.K."/>
            <person name="Kim J.Y."/>
            <person name="Xu Y."/>
            <person name="Heller-Uszynska K."/>
            <person name="Miao H."/>
            <person name="Cheng Z."/>
            <person name="Zhang S."/>
            <person name="Wu J."/>
            <person name="Yang Y."/>
            <person name="Kang H."/>
            <person name="Li M."/>
            <person name="Liang H."/>
            <person name="Ren X."/>
            <person name="Shi Z."/>
            <person name="Wen M."/>
            <person name="Jian M."/>
            <person name="Yang H."/>
            <person name="Zhang G."/>
            <person name="Yang Z."/>
            <person name="Chen R."/>
            <person name="Liu S."/>
            <person name="Li J."/>
            <person name="Ma L."/>
            <person name="Liu H."/>
            <person name="Zhou Y."/>
            <person name="Zhao J."/>
            <person name="Fang X."/>
            <person name="Li G."/>
            <person name="Fang L."/>
            <person name="Li Y."/>
            <person name="Liu D."/>
            <person name="Zheng H."/>
            <person name="Zhang Y."/>
            <person name="Qin N."/>
            <person name="Li Z."/>
            <person name="Yang G."/>
            <person name="Yang S."/>
            <person name="Bolund L."/>
            <person name="Kristiansen K."/>
            <person name="Zheng H."/>
            <person name="Li S."/>
            <person name="Zhang X."/>
            <person name="Yang H."/>
            <person name="Wang J."/>
            <person name="Sun R."/>
            <person name="Zhang B."/>
            <person name="Jiang S."/>
            <person name="Wang J."/>
            <person name="Du Y."/>
            <person name="Li S."/>
        </authorList>
    </citation>
    <scope>NUCLEOTIDE SEQUENCE [LARGE SCALE GENOMIC DNA]</scope>
    <source>
        <strain evidence="2">cv. 9930</strain>
    </source>
</reference>
<reference evidence="1 2" key="3">
    <citation type="journal article" date="2010" name="BMC Genomics">
        <title>Transcriptome sequencing and comparative analysis of cucumber flowers with different sex types.</title>
        <authorList>
            <person name="Guo S."/>
            <person name="Zheng Y."/>
            <person name="Joung J.G."/>
            <person name="Liu S."/>
            <person name="Zhang Z."/>
            <person name="Crasta O.R."/>
            <person name="Sobral B.W."/>
            <person name="Xu Y."/>
            <person name="Huang S."/>
            <person name="Fei Z."/>
        </authorList>
    </citation>
    <scope>NUCLEOTIDE SEQUENCE [LARGE SCALE GENOMIC DNA]</scope>
    <source>
        <strain evidence="2">cv. 9930</strain>
    </source>
</reference>
<dbReference type="AlphaFoldDB" id="A0A0A0L7C5"/>
<keyword evidence="2" id="KW-1185">Reference proteome</keyword>
<evidence type="ECO:0000313" key="2">
    <source>
        <dbReference type="Proteomes" id="UP000029981"/>
    </source>
</evidence>
<organism evidence="1 2">
    <name type="scientific">Cucumis sativus</name>
    <name type="common">Cucumber</name>
    <dbReference type="NCBI Taxonomy" id="3659"/>
    <lineage>
        <taxon>Eukaryota</taxon>
        <taxon>Viridiplantae</taxon>
        <taxon>Streptophyta</taxon>
        <taxon>Embryophyta</taxon>
        <taxon>Tracheophyta</taxon>
        <taxon>Spermatophyta</taxon>
        <taxon>Magnoliopsida</taxon>
        <taxon>eudicotyledons</taxon>
        <taxon>Gunneridae</taxon>
        <taxon>Pentapetalae</taxon>
        <taxon>rosids</taxon>
        <taxon>fabids</taxon>
        <taxon>Cucurbitales</taxon>
        <taxon>Cucurbitaceae</taxon>
        <taxon>Benincaseae</taxon>
        <taxon>Cucumis</taxon>
    </lineage>
</organism>
<evidence type="ECO:0000313" key="1">
    <source>
        <dbReference type="EMBL" id="KGN56487.1"/>
    </source>
</evidence>